<accession>A0A5B7D6X9</accession>
<dbReference type="AlphaFoldDB" id="A0A5B7D6X9"/>
<proteinExistence type="predicted"/>
<keyword evidence="3" id="KW-1185">Reference proteome</keyword>
<feature type="region of interest" description="Disordered" evidence="1">
    <location>
        <begin position="1"/>
        <end position="59"/>
    </location>
</feature>
<name>A0A5B7D6X9_PORTR</name>
<protein>
    <submittedName>
        <fullName evidence="2">Uncharacterized protein</fullName>
    </submittedName>
</protein>
<evidence type="ECO:0000313" key="3">
    <source>
        <dbReference type="Proteomes" id="UP000324222"/>
    </source>
</evidence>
<reference evidence="2 3" key="1">
    <citation type="submission" date="2019-05" db="EMBL/GenBank/DDBJ databases">
        <title>Another draft genome of Portunus trituberculatus and its Hox gene families provides insights of decapod evolution.</title>
        <authorList>
            <person name="Jeong J.-H."/>
            <person name="Song I."/>
            <person name="Kim S."/>
            <person name="Choi T."/>
            <person name="Kim D."/>
            <person name="Ryu S."/>
            <person name="Kim W."/>
        </authorList>
    </citation>
    <scope>NUCLEOTIDE SEQUENCE [LARGE SCALE GENOMIC DNA]</scope>
    <source>
        <tissue evidence="2">Muscle</tissue>
    </source>
</reference>
<sequence>MFQEPPSGGQTPDGASEALGDMTGSELLQNGVATGPQRWLRQPLTPPPLTPPPSRRRTH</sequence>
<dbReference type="EMBL" id="VSRR010000556">
    <property type="protein sequence ID" value="MPC17050.1"/>
    <property type="molecule type" value="Genomic_DNA"/>
</dbReference>
<evidence type="ECO:0000256" key="1">
    <source>
        <dbReference type="SAM" id="MobiDB-lite"/>
    </source>
</evidence>
<gene>
    <name evidence="2" type="ORF">E2C01_009894</name>
</gene>
<evidence type="ECO:0000313" key="2">
    <source>
        <dbReference type="EMBL" id="MPC17050.1"/>
    </source>
</evidence>
<feature type="compositionally biased region" description="Pro residues" evidence="1">
    <location>
        <begin position="44"/>
        <end position="53"/>
    </location>
</feature>
<organism evidence="2 3">
    <name type="scientific">Portunus trituberculatus</name>
    <name type="common">Swimming crab</name>
    <name type="synonym">Neptunus trituberculatus</name>
    <dbReference type="NCBI Taxonomy" id="210409"/>
    <lineage>
        <taxon>Eukaryota</taxon>
        <taxon>Metazoa</taxon>
        <taxon>Ecdysozoa</taxon>
        <taxon>Arthropoda</taxon>
        <taxon>Crustacea</taxon>
        <taxon>Multicrustacea</taxon>
        <taxon>Malacostraca</taxon>
        <taxon>Eumalacostraca</taxon>
        <taxon>Eucarida</taxon>
        <taxon>Decapoda</taxon>
        <taxon>Pleocyemata</taxon>
        <taxon>Brachyura</taxon>
        <taxon>Eubrachyura</taxon>
        <taxon>Portunoidea</taxon>
        <taxon>Portunidae</taxon>
        <taxon>Portuninae</taxon>
        <taxon>Portunus</taxon>
    </lineage>
</organism>
<dbReference type="Proteomes" id="UP000324222">
    <property type="component" value="Unassembled WGS sequence"/>
</dbReference>
<comment type="caution">
    <text evidence="2">The sequence shown here is derived from an EMBL/GenBank/DDBJ whole genome shotgun (WGS) entry which is preliminary data.</text>
</comment>